<dbReference type="SUPFAM" id="SSF57938">
    <property type="entry name" value="DnaJ/Hsp40 cysteine-rich domain"/>
    <property type="match status" value="1"/>
</dbReference>
<evidence type="ECO:0000256" key="2">
    <source>
        <dbReference type="SAM" id="Phobius"/>
    </source>
</evidence>
<gene>
    <name evidence="3" type="ORF">GCM10010185_03750</name>
</gene>
<dbReference type="Proteomes" id="UP000639606">
    <property type="component" value="Unassembled WGS sequence"/>
</dbReference>
<dbReference type="AlphaFoldDB" id="A0A918AFQ0"/>
<accession>A0A918AFQ0</accession>
<reference evidence="3" key="2">
    <citation type="submission" date="2020-09" db="EMBL/GenBank/DDBJ databases">
        <authorList>
            <person name="Sun Q."/>
            <person name="Ohkuma M."/>
        </authorList>
    </citation>
    <scope>NUCLEOTIDE SEQUENCE</scope>
    <source>
        <strain evidence="3">JCM 3313</strain>
    </source>
</reference>
<dbReference type="EMBL" id="BMRG01000001">
    <property type="protein sequence ID" value="GGP35996.1"/>
    <property type="molecule type" value="Genomic_DNA"/>
</dbReference>
<sequence>MTPSRVAFIILTLLTLSDNPSVKPVGVVGLALLVVVHLGLYAAYPFKRCRSCQGSGHHRAPLTRAYRPCRRCHGDGMRLRTGRKVWNALARNRRNRRQHIRPRNSQHNQGT</sequence>
<dbReference type="RefSeq" id="WP_229794911.1">
    <property type="nucleotide sequence ID" value="NZ_BMRG01000001.1"/>
</dbReference>
<dbReference type="Gene3D" id="6.20.20.10">
    <property type="match status" value="1"/>
</dbReference>
<evidence type="ECO:0000313" key="3">
    <source>
        <dbReference type="EMBL" id="GGP35996.1"/>
    </source>
</evidence>
<feature type="region of interest" description="Disordered" evidence="1">
    <location>
        <begin position="91"/>
        <end position="111"/>
    </location>
</feature>
<evidence type="ECO:0000313" key="4">
    <source>
        <dbReference type="Proteomes" id="UP000639606"/>
    </source>
</evidence>
<dbReference type="InterPro" id="IPR036410">
    <property type="entry name" value="HSP_DnaJ_Cys-rich_dom_sf"/>
</dbReference>
<feature type="transmembrane region" description="Helical" evidence="2">
    <location>
        <begin position="27"/>
        <end position="44"/>
    </location>
</feature>
<keyword evidence="2" id="KW-1133">Transmembrane helix</keyword>
<name>A0A918AFQ0_9PSEU</name>
<feature type="compositionally biased region" description="Basic residues" evidence="1">
    <location>
        <begin position="91"/>
        <end position="104"/>
    </location>
</feature>
<organism evidence="3 4">
    <name type="scientific">Saccharothrix coeruleofusca</name>
    <dbReference type="NCBI Taxonomy" id="33919"/>
    <lineage>
        <taxon>Bacteria</taxon>
        <taxon>Bacillati</taxon>
        <taxon>Actinomycetota</taxon>
        <taxon>Actinomycetes</taxon>
        <taxon>Pseudonocardiales</taxon>
        <taxon>Pseudonocardiaceae</taxon>
        <taxon>Saccharothrix</taxon>
    </lineage>
</organism>
<protein>
    <submittedName>
        <fullName evidence="3">Uncharacterized protein</fullName>
    </submittedName>
</protein>
<keyword evidence="2" id="KW-0472">Membrane</keyword>
<keyword evidence="4" id="KW-1185">Reference proteome</keyword>
<keyword evidence="2" id="KW-0812">Transmembrane</keyword>
<evidence type="ECO:0000256" key="1">
    <source>
        <dbReference type="SAM" id="MobiDB-lite"/>
    </source>
</evidence>
<proteinExistence type="predicted"/>
<comment type="caution">
    <text evidence="3">The sequence shown here is derived from an EMBL/GenBank/DDBJ whole genome shotgun (WGS) entry which is preliminary data.</text>
</comment>
<reference evidence="3" key="1">
    <citation type="journal article" date="2014" name="Int. J. Syst. Evol. Microbiol.">
        <title>Complete genome sequence of Corynebacterium casei LMG S-19264T (=DSM 44701T), isolated from a smear-ripened cheese.</title>
        <authorList>
            <consortium name="US DOE Joint Genome Institute (JGI-PGF)"/>
            <person name="Walter F."/>
            <person name="Albersmeier A."/>
            <person name="Kalinowski J."/>
            <person name="Ruckert C."/>
        </authorList>
    </citation>
    <scope>NUCLEOTIDE SEQUENCE</scope>
    <source>
        <strain evidence="3">JCM 3313</strain>
    </source>
</reference>